<dbReference type="Proteomes" id="UP000014570">
    <property type="component" value="Unassembled WGS sequence"/>
</dbReference>
<proteinExistence type="predicted"/>
<sequence length="43" mass="5329">MNFFFKFYLLNPRSRKIGFLSLTTRSYFLYILNAKYINFGIYF</sequence>
<reference evidence="1 2" key="1">
    <citation type="submission" date="2013-04" db="EMBL/GenBank/DDBJ databases">
        <authorList>
            <person name="Harkins D.M."/>
            <person name="Durkin A.S."/>
            <person name="Brinkac L.M."/>
            <person name="Haft D.H."/>
            <person name="Selengut J.D."/>
            <person name="Sanka R."/>
            <person name="DePew J."/>
            <person name="Purushe J."/>
            <person name="Chanthongthip A."/>
            <person name="Lattana O."/>
            <person name="Phetsouvanh R."/>
            <person name="Newton P.N."/>
            <person name="Vinetz J.M."/>
            <person name="Sutton G.G."/>
            <person name="Nierman W.C."/>
            <person name="Fouts D.E."/>
        </authorList>
    </citation>
    <scope>NUCLEOTIDE SEQUENCE [LARGE SCALE GENOMIC DNA]</scope>
    <source>
        <strain evidence="1 2">UI 09931</strain>
    </source>
</reference>
<dbReference type="AlphaFoldDB" id="A0AAV3JE58"/>
<protein>
    <submittedName>
        <fullName evidence="1">Uncharacterized protein</fullName>
    </submittedName>
</protein>
<comment type="caution">
    <text evidence="1">The sequence shown here is derived from an EMBL/GenBank/DDBJ whole genome shotgun (WGS) entry which is preliminary data.</text>
</comment>
<accession>A0AAV3JE58</accession>
<dbReference type="EMBL" id="AHNP02000004">
    <property type="protein sequence ID" value="EPG59005.1"/>
    <property type="molecule type" value="Genomic_DNA"/>
</dbReference>
<evidence type="ECO:0000313" key="1">
    <source>
        <dbReference type="EMBL" id="EPG59005.1"/>
    </source>
</evidence>
<gene>
    <name evidence="1" type="ORF">LEP1GSC103_0031</name>
</gene>
<organism evidence="1 2">
    <name type="scientific">Leptospira borgpetersenii serovar Javanica str. UI 09931</name>
    <dbReference type="NCBI Taxonomy" id="1049767"/>
    <lineage>
        <taxon>Bacteria</taxon>
        <taxon>Pseudomonadati</taxon>
        <taxon>Spirochaetota</taxon>
        <taxon>Spirochaetia</taxon>
        <taxon>Leptospirales</taxon>
        <taxon>Leptospiraceae</taxon>
        <taxon>Leptospira</taxon>
    </lineage>
</organism>
<evidence type="ECO:0000313" key="2">
    <source>
        <dbReference type="Proteomes" id="UP000014570"/>
    </source>
</evidence>
<name>A0AAV3JE58_LEPBO</name>